<dbReference type="NCBIfam" id="NF033767">
    <property type="entry name" value="exosort_XrtS"/>
    <property type="match status" value="1"/>
</dbReference>
<comment type="caution">
    <text evidence="9">The sequence shown here is derived from an EMBL/GenBank/DDBJ whole genome shotgun (WGS) entry which is preliminary data.</text>
</comment>
<comment type="subcellular location">
    <subcellularLocation>
        <location evidence="1">Cell membrane</location>
        <topology evidence="1">Multi-pass membrane protein</topology>
    </subcellularLocation>
</comment>
<dbReference type="InterPro" id="IPR026392">
    <property type="entry name" value="Exo/Archaeosortase_dom"/>
</dbReference>
<proteinExistence type="predicted"/>
<keyword evidence="7 8" id="KW-0472">Membrane</keyword>
<keyword evidence="6 8" id="KW-1133">Transmembrane helix</keyword>
<evidence type="ECO:0000256" key="2">
    <source>
        <dbReference type="ARBA" id="ARBA00022475"/>
    </source>
</evidence>
<evidence type="ECO:0000256" key="6">
    <source>
        <dbReference type="ARBA" id="ARBA00022989"/>
    </source>
</evidence>
<feature type="transmembrane region" description="Helical" evidence="8">
    <location>
        <begin position="12"/>
        <end position="35"/>
    </location>
</feature>
<evidence type="ECO:0000256" key="4">
    <source>
        <dbReference type="ARBA" id="ARBA00022692"/>
    </source>
</evidence>
<keyword evidence="2" id="KW-1003">Cell membrane</keyword>
<dbReference type="NCBIfam" id="TIGR04178">
    <property type="entry name" value="exo_archaeo"/>
    <property type="match status" value="1"/>
</dbReference>
<evidence type="ECO:0000256" key="1">
    <source>
        <dbReference type="ARBA" id="ARBA00004651"/>
    </source>
</evidence>
<dbReference type="EMBL" id="BAABBX010000009">
    <property type="protein sequence ID" value="GAA4187528.1"/>
    <property type="molecule type" value="Genomic_DNA"/>
</dbReference>
<evidence type="ECO:0000256" key="7">
    <source>
        <dbReference type="ARBA" id="ARBA00023136"/>
    </source>
</evidence>
<evidence type="ECO:0008006" key="11">
    <source>
        <dbReference type="Google" id="ProtNLM"/>
    </source>
</evidence>
<dbReference type="RefSeq" id="WP_344774983.1">
    <property type="nucleotide sequence ID" value="NZ_BAABBX010000009.1"/>
</dbReference>
<evidence type="ECO:0000256" key="3">
    <source>
        <dbReference type="ARBA" id="ARBA00022670"/>
    </source>
</evidence>
<sequence length="184" mass="19438">MSTVALNRPARVAGRAASVLVALALIALAATLLALQEQFRDVEARVAAFLMDPFVHGRTAPAGSIVWFGLGTQQVTGFQITTLCSTVILVTPLLAAAGLMLLVRPLALGRVLVGLAIGTGIVTLCNLLRYGFAAIAMQTWGSDGFELVHRYLGSLLVIAGFIAAVILLLRFATMRSTPQRGRHS</sequence>
<keyword evidence="3" id="KW-0645">Protease</keyword>
<feature type="transmembrane region" description="Helical" evidence="8">
    <location>
        <begin position="110"/>
        <end position="131"/>
    </location>
</feature>
<evidence type="ECO:0000313" key="9">
    <source>
        <dbReference type="EMBL" id="GAA4187528.1"/>
    </source>
</evidence>
<evidence type="ECO:0000256" key="8">
    <source>
        <dbReference type="SAM" id="Phobius"/>
    </source>
</evidence>
<reference evidence="10" key="1">
    <citation type="journal article" date="2019" name="Int. J. Syst. Evol. Microbiol.">
        <title>The Global Catalogue of Microorganisms (GCM) 10K type strain sequencing project: providing services to taxonomists for standard genome sequencing and annotation.</title>
        <authorList>
            <consortium name="The Broad Institute Genomics Platform"/>
            <consortium name="The Broad Institute Genome Sequencing Center for Infectious Disease"/>
            <person name="Wu L."/>
            <person name="Ma J."/>
        </authorList>
    </citation>
    <scope>NUCLEOTIDE SEQUENCE [LARGE SCALE GENOMIC DNA]</scope>
    <source>
        <strain evidence="10">JCM 17593</strain>
    </source>
</reference>
<gene>
    <name evidence="9" type="ORF">GCM10022288_12640</name>
</gene>
<feature type="transmembrane region" description="Helical" evidence="8">
    <location>
        <begin position="80"/>
        <end position="103"/>
    </location>
</feature>
<evidence type="ECO:0000313" key="10">
    <source>
        <dbReference type="Proteomes" id="UP001500213"/>
    </source>
</evidence>
<organism evidence="9 10">
    <name type="scientific">Gryllotalpicola kribbensis</name>
    <dbReference type="NCBI Taxonomy" id="993084"/>
    <lineage>
        <taxon>Bacteria</taxon>
        <taxon>Bacillati</taxon>
        <taxon>Actinomycetota</taxon>
        <taxon>Actinomycetes</taxon>
        <taxon>Micrococcales</taxon>
        <taxon>Microbacteriaceae</taxon>
        <taxon>Gryllotalpicola</taxon>
    </lineage>
</organism>
<evidence type="ECO:0000256" key="5">
    <source>
        <dbReference type="ARBA" id="ARBA00022801"/>
    </source>
</evidence>
<feature type="transmembrane region" description="Helical" evidence="8">
    <location>
        <begin position="151"/>
        <end position="172"/>
    </location>
</feature>
<name>A0ABP8AQK5_9MICO</name>
<keyword evidence="5" id="KW-0378">Hydrolase</keyword>
<dbReference type="Proteomes" id="UP001500213">
    <property type="component" value="Unassembled WGS sequence"/>
</dbReference>
<keyword evidence="4 8" id="KW-0812">Transmembrane</keyword>
<keyword evidence="10" id="KW-1185">Reference proteome</keyword>
<accession>A0ABP8AQK5</accession>
<protein>
    <recommendedName>
        <fullName evidence="11">Exosortase/archaeosortase family protein</fullName>
    </recommendedName>
</protein>